<dbReference type="Proteomes" id="UP000177187">
    <property type="component" value="Unassembled WGS sequence"/>
</dbReference>
<evidence type="ECO:0000256" key="1">
    <source>
        <dbReference type="ARBA" id="ARBA00022723"/>
    </source>
</evidence>
<keyword evidence="2" id="KW-0408">Iron</keyword>
<reference evidence="5 6" key="1">
    <citation type="journal article" date="2016" name="Nat. Commun.">
        <title>Thousands of microbial genomes shed light on interconnected biogeochemical processes in an aquifer system.</title>
        <authorList>
            <person name="Anantharaman K."/>
            <person name="Brown C.T."/>
            <person name="Hug L.A."/>
            <person name="Sharon I."/>
            <person name="Castelle C.J."/>
            <person name="Probst A.J."/>
            <person name="Thomas B.C."/>
            <person name="Singh A."/>
            <person name="Wilkins M.J."/>
            <person name="Karaoz U."/>
            <person name="Brodie E.L."/>
            <person name="Williams K.H."/>
            <person name="Hubbard S.S."/>
            <person name="Banfield J.F."/>
        </authorList>
    </citation>
    <scope>NUCLEOTIDE SEQUENCE [LARGE SCALE GENOMIC DNA]</scope>
</reference>
<dbReference type="Gene3D" id="3.30.70.20">
    <property type="match status" value="1"/>
</dbReference>
<evidence type="ECO:0000256" key="3">
    <source>
        <dbReference type="ARBA" id="ARBA00023014"/>
    </source>
</evidence>
<accession>A0A1F5FJ86</accession>
<sequence length="167" mass="18096">MLYEDGVPTPEDLEKVRPSPEDLARGPVVVIECFQRIPCDPCHTNCKSGCILPFEDLNDLPRTDPSLCDGCGVCVAACPGLAVFIVDLTAGGEGRAVVQIPWEYLPVPDKGQEVVLTDRAGRPVGKGVCLKAVRFRDRTYVLHLDVPAELAMEARGIDRRALVESPA</sequence>
<keyword evidence="1" id="KW-0479">Metal-binding</keyword>
<organism evidence="5 6">
    <name type="scientific">Candidatus Coatesbacteria bacterium RBG_13_66_14</name>
    <dbReference type="NCBI Taxonomy" id="1817816"/>
    <lineage>
        <taxon>Bacteria</taxon>
        <taxon>Candidatus Coatesiibacteriota</taxon>
    </lineage>
</organism>
<dbReference type="SUPFAM" id="SSF54862">
    <property type="entry name" value="4Fe-4S ferredoxins"/>
    <property type="match status" value="1"/>
</dbReference>
<dbReference type="InterPro" id="IPR017900">
    <property type="entry name" value="4Fe4S_Fe_S_CS"/>
</dbReference>
<protein>
    <recommendedName>
        <fullName evidence="4">4Fe-4S ferredoxin-type domain-containing protein</fullName>
    </recommendedName>
</protein>
<dbReference type="STRING" id="1817816.A2Y64_06340"/>
<dbReference type="GO" id="GO:0046872">
    <property type="term" value="F:metal ion binding"/>
    <property type="evidence" value="ECO:0007669"/>
    <property type="project" value="UniProtKB-KW"/>
</dbReference>
<dbReference type="EMBL" id="MFAF01000002">
    <property type="protein sequence ID" value="OGD79718.1"/>
    <property type="molecule type" value="Genomic_DNA"/>
</dbReference>
<dbReference type="InterPro" id="IPR017896">
    <property type="entry name" value="4Fe4S_Fe-S-bd"/>
</dbReference>
<comment type="caution">
    <text evidence="5">The sequence shown here is derived from an EMBL/GenBank/DDBJ whole genome shotgun (WGS) entry which is preliminary data.</text>
</comment>
<keyword evidence="3" id="KW-0411">Iron-sulfur</keyword>
<evidence type="ECO:0000259" key="4">
    <source>
        <dbReference type="PROSITE" id="PS51379"/>
    </source>
</evidence>
<evidence type="ECO:0000313" key="5">
    <source>
        <dbReference type="EMBL" id="OGD79718.1"/>
    </source>
</evidence>
<dbReference type="Pfam" id="PF00037">
    <property type="entry name" value="Fer4"/>
    <property type="match status" value="1"/>
</dbReference>
<dbReference type="GO" id="GO:0051536">
    <property type="term" value="F:iron-sulfur cluster binding"/>
    <property type="evidence" value="ECO:0007669"/>
    <property type="project" value="UniProtKB-KW"/>
</dbReference>
<dbReference type="PROSITE" id="PS51379">
    <property type="entry name" value="4FE4S_FER_2"/>
    <property type="match status" value="1"/>
</dbReference>
<name>A0A1F5FJ86_9BACT</name>
<gene>
    <name evidence="5" type="ORF">A2Y64_06340</name>
</gene>
<evidence type="ECO:0000313" key="6">
    <source>
        <dbReference type="Proteomes" id="UP000177187"/>
    </source>
</evidence>
<dbReference type="PROSITE" id="PS00198">
    <property type="entry name" value="4FE4S_FER_1"/>
    <property type="match status" value="1"/>
</dbReference>
<dbReference type="AlphaFoldDB" id="A0A1F5FJ86"/>
<feature type="domain" description="4Fe-4S ferredoxin-type" evidence="4">
    <location>
        <begin position="59"/>
        <end position="88"/>
    </location>
</feature>
<evidence type="ECO:0000256" key="2">
    <source>
        <dbReference type="ARBA" id="ARBA00023004"/>
    </source>
</evidence>
<proteinExistence type="predicted"/>